<dbReference type="PANTHER" id="PTHR31017:SF1">
    <property type="entry name" value="LATE SECRETORY PATHWAY PROTEIN AVL9 HOMOLOG"/>
    <property type="match status" value="1"/>
</dbReference>
<evidence type="ECO:0000256" key="2">
    <source>
        <dbReference type="SAM" id="MobiDB-lite"/>
    </source>
</evidence>
<evidence type="ECO:0000313" key="5">
    <source>
        <dbReference type="Proteomes" id="UP000011777"/>
    </source>
</evidence>
<dbReference type="GO" id="GO:0005737">
    <property type="term" value="C:cytoplasm"/>
    <property type="evidence" value="ECO:0007669"/>
    <property type="project" value="TreeGrafter"/>
</dbReference>
<feature type="compositionally biased region" description="Low complexity" evidence="2">
    <location>
        <begin position="59"/>
        <end position="82"/>
    </location>
</feature>
<dbReference type="PANTHER" id="PTHR31017">
    <property type="entry name" value="LATE SECRETORY PATHWAY PROTEIN AVL9-RELATED"/>
    <property type="match status" value="1"/>
</dbReference>
<organism evidence="4 5">
    <name type="scientific">Candida maltosa (strain Xu316)</name>
    <name type="common">Yeast</name>
    <dbReference type="NCBI Taxonomy" id="1245528"/>
    <lineage>
        <taxon>Eukaryota</taxon>
        <taxon>Fungi</taxon>
        <taxon>Dikarya</taxon>
        <taxon>Ascomycota</taxon>
        <taxon>Saccharomycotina</taxon>
        <taxon>Pichiomycetes</taxon>
        <taxon>Debaryomycetaceae</taxon>
        <taxon>Candida/Lodderomyces clade</taxon>
        <taxon>Candida</taxon>
    </lineage>
</organism>
<feature type="non-terminal residue" evidence="4">
    <location>
        <position position="1"/>
    </location>
</feature>
<feature type="compositionally biased region" description="Polar residues" evidence="2">
    <location>
        <begin position="1"/>
        <end position="38"/>
    </location>
</feature>
<dbReference type="InterPro" id="IPR037516">
    <property type="entry name" value="Tripartite_DENN"/>
</dbReference>
<dbReference type="AlphaFoldDB" id="M3JWH4"/>
<dbReference type="PROSITE" id="PS50211">
    <property type="entry name" value="DENN"/>
    <property type="match status" value="1"/>
</dbReference>
<evidence type="ECO:0000259" key="3">
    <source>
        <dbReference type="PROSITE" id="PS50211"/>
    </source>
</evidence>
<protein>
    <recommendedName>
        <fullName evidence="3">UDENN domain-containing protein</fullName>
    </recommendedName>
</protein>
<dbReference type="HOGENOM" id="CLU_009066_3_1_1"/>
<sequence>MTSDQSSTESDSPQIDSPQTSGSPPTVQKKTSPTSSTKGGDLRPLRLTKQRNNNSNNRGSMISTSSTSSCGTPTTPSFGSPTRKSSSQNEEFQCRPIRLGRIASNSTMERRESDASSSVKKSSESRRTLEPQVEGRKSIDSERSKKSNESTASKAKATQILNLPIAKPSVSHGSNEPKFDDMIFAICLVDFHHQRGPEIQWWKSNYHPNYKPSLFKNIAFQALPDGSHLFEETFSNFNLVYDFDQQISIDDFNDVNDFKGDPRHLKTLFGCSCVRQVKTSDLSPEERERNKDITRSIVQKAIVIIVRKQPIFAKIKDKLSIIAKSYFQQETFNNFEVLEDLFSNLNDQFKIVGNQMYTELEHEEENYVNLNLKSAVTNFRSKFLIIFKSLLLEKKVLIYSNNNLEGLTQFQNNLISLIPNLINNLDGSGCPLIDYAETNGPLSKPLSLSTTSRSSMLRFFGLPLHIFNTKNSFWNPYLPLQQLNELSVQSFMVGCSNFLFLNQAIKYDVDILINLDLNEVTYPKTNYVPDDLRLTSLDRKFMTHLINSDQTAKDDFVGSDDYIRYQFEDYLNSLLSSMRYHQYLRRFGQPPPGFTAASRIHDFDAKFIDSWTKTLNFKIWNDMADDFIFNFVEPNHVAMEIKAEPYSINKNISNFINSFTSKAAPSNTTATNNPANEPVKIHKFIEDEPVIVNNEDENTEAPEEAATTTTIDELVDGFEKVGTDENKSTSGTPSIASESYAKRISSWTSSWGFGGASKK</sequence>
<feature type="compositionally biased region" description="Basic and acidic residues" evidence="2">
    <location>
        <begin position="121"/>
        <end position="148"/>
    </location>
</feature>
<feature type="domain" description="UDENN" evidence="3">
    <location>
        <begin position="184"/>
        <end position="638"/>
    </location>
</feature>
<feature type="compositionally biased region" description="Polar residues" evidence="2">
    <location>
        <begin position="728"/>
        <end position="737"/>
    </location>
</feature>
<dbReference type="Pfam" id="PF09794">
    <property type="entry name" value="Avl9"/>
    <property type="match status" value="1"/>
</dbReference>
<feature type="region of interest" description="Disordered" evidence="2">
    <location>
        <begin position="1"/>
        <end position="155"/>
    </location>
</feature>
<name>M3JWH4_CANMX</name>
<dbReference type="EMBL" id="AOGT01001628">
    <property type="protein sequence ID" value="EMG47305.1"/>
    <property type="molecule type" value="Genomic_DNA"/>
</dbReference>
<dbReference type="OrthoDB" id="26278at2759"/>
<feature type="region of interest" description="Disordered" evidence="2">
    <location>
        <begin position="719"/>
        <end position="739"/>
    </location>
</feature>
<keyword evidence="5" id="KW-1185">Reference proteome</keyword>
<proteinExistence type="inferred from homology"/>
<dbReference type="OMA" id="SFWNPYL"/>
<dbReference type="InterPro" id="IPR018307">
    <property type="entry name" value="ABL9/DENND6_dom"/>
</dbReference>
<comment type="similarity">
    <text evidence="1">Belongs to the AVL9 family.</text>
</comment>
<reference evidence="4 5" key="1">
    <citation type="submission" date="2013-02" db="EMBL/GenBank/DDBJ databases">
        <title>Genome sequence of Candida maltosa Xu316, a potential industrial strain for xylitol and ethanol production.</title>
        <authorList>
            <person name="Yu J."/>
            <person name="Wang Q."/>
            <person name="Geng X."/>
            <person name="Bao W."/>
            <person name="He P."/>
            <person name="Cai J."/>
        </authorList>
    </citation>
    <scope>NUCLEOTIDE SEQUENCE [LARGE SCALE GENOMIC DNA]</scope>
    <source>
        <strain evidence="5">Xu316</strain>
    </source>
</reference>
<comment type="caution">
    <text evidence="4">The sequence shown here is derived from an EMBL/GenBank/DDBJ whole genome shotgun (WGS) entry which is preliminary data.</text>
</comment>
<gene>
    <name evidence="4" type="ORF">G210_2388</name>
</gene>
<dbReference type="Proteomes" id="UP000011777">
    <property type="component" value="Unassembled WGS sequence"/>
</dbReference>
<evidence type="ECO:0000256" key="1">
    <source>
        <dbReference type="ARBA" id="ARBA00038178"/>
    </source>
</evidence>
<dbReference type="eggNOG" id="KOG3823">
    <property type="taxonomic scope" value="Eukaryota"/>
</dbReference>
<accession>M3JWH4</accession>
<evidence type="ECO:0000313" key="4">
    <source>
        <dbReference type="EMBL" id="EMG47305.1"/>
    </source>
</evidence>
<dbReference type="InterPro" id="IPR051731">
    <property type="entry name" value="DENND11/AVL9_GEFs"/>
</dbReference>